<evidence type="ECO:0000256" key="1">
    <source>
        <dbReference type="SAM" id="Phobius"/>
    </source>
</evidence>
<keyword evidence="1" id="KW-1133">Transmembrane helix</keyword>
<accession>A0A942I3W7</accession>
<comment type="caution">
    <text evidence="2">The sequence shown here is derived from an EMBL/GenBank/DDBJ whole genome shotgun (WGS) entry which is preliminary data.</text>
</comment>
<name>A0A942I3W7_9HYPH</name>
<gene>
    <name evidence="2" type="ORF">KEU06_25320</name>
</gene>
<dbReference type="RefSeq" id="WP_188257483.1">
    <property type="nucleotide sequence ID" value="NZ_JABVCF010000017.1"/>
</dbReference>
<dbReference type="AlphaFoldDB" id="A0A942I3W7"/>
<feature type="transmembrane region" description="Helical" evidence="1">
    <location>
        <begin position="40"/>
        <end position="59"/>
    </location>
</feature>
<sequence length="64" mass="6492">MNPFEIVFTTVVALTVLTAGSATVIVLVVDTRARPGAKTVAARLMEIAVVGAGAVIALLDLGAR</sequence>
<keyword evidence="3" id="KW-1185">Reference proteome</keyword>
<organism evidence="2 3">
    <name type="scientific">Pseudaminobacter soli</name>
    <name type="common">ex Zhang et al. 2022</name>
    <dbReference type="NCBI Taxonomy" id="2831468"/>
    <lineage>
        <taxon>Bacteria</taxon>
        <taxon>Pseudomonadati</taxon>
        <taxon>Pseudomonadota</taxon>
        <taxon>Alphaproteobacteria</taxon>
        <taxon>Hyphomicrobiales</taxon>
        <taxon>Phyllobacteriaceae</taxon>
        <taxon>Pseudaminobacter</taxon>
    </lineage>
</organism>
<evidence type="ECO:0000313" key="2">
    <source>
        <dbReference type="EMBL" id="MBS3651932.1"/>
    </source>
</evidence>
<dbReference type="Proteomes" id="UP000680348">
    <property type="component" value="Unassembled WGS sequence"/>
</dbReference>
<keyword evidence="1" id="KW-0472">Membrane</keyword>
<reference evidence="2" key="1">
    <citation type="submission" date="2021-04" db="EMBL/GenBank/DDBJ databases">
        <title>Pseudaminobacter soli sp. nov., isolated from paddy soil contaminated by heavy metals.</title>
        <authorList>
            <person name="Zhang K."/>
        </authorList>
    </citation>
    <scope>NUCLEOTIDE SEQUENCE</scope>
    <source>
        <strain evidence="2">19-2017</strain>
    </source>
</reference>
<protein>
    <submittedName>
        <fullName evidence="2">Uncharacterized protein</fullName>
    </submittedName>
</protein>
<feature type="transmembrane region" description="Helical" evidence="1">
    <location>
        <begin position="6"/>
        <end position="28"/>
    </location>
</feature>
<keyword evidence="1" id="KW-0812">Transmembrane</keyword>
<evidence type="ECO:0000313" key="3">
    <source>
        <dbReference type="Proteomes" id="UP000680348"/>
    </source>
</evidence>
<proteinExistence type="predicted"/>
<dbReference type="EMBL" id="JAGWCR010000017">
    <property type="protein sequence ID" value="MBS3651932.1"/>
    <property type="molecule type" value="Genomic_DNA"/>
</dbReference>